<evidence type="ECO:0000313" key="4">
    <source>
        <dbReference type="Proteomes" id="UP000297986"/>
    </source>
</evidence>
<protein>
    <submittedName>
        <fullName evidence="3">Uncharacterized protein</fullName>
    </submittedName>
</protein>
<dbReference type="RefSeq" id="WP_135782951.1">
    <property type="nucleotide sequence ID" value="NZ_MRXY01000004.1"/>
</dbReference>
<evidence type="ECO:0000256" key="1">
    <source>
        <dbReference type="SAM" id="MobiDB-lite"/>
    </source>
</evidence>
<keyword evidence="2" id="KW-0472">Membrane</keyword>
<sequence>MRKGRKIQREWSKVPGGNKKVPEVFSEGQPQGEVFESKDQFEEEKYSKSDRVYAAQIGQFKESWFSRHSGLLKVGIGLVVIVCLFRGALHYVKYLSHQRDSYSTTKKTGKVPTDSSVKTEFTFFGADSPYIDKEHRIELSIEDFISLVRKANEPNVTPEQIVDQIGKAVSGHLSSSSDGSQRIGLEYDLVGDTGHLSLNFQKEKDRMELSSVTYYTRKSHRREVTKTSKDYEAMQASSEEGLELTEAVKELGTPDFMHNNYAIGGVKRITIVYTTTDKMNVFMSFDETEGKFRLKSIRSVEDKS</sequence>
<gene>
    <name evidence="3" type="ORF">E5S68_07360</name>
</gene>
<evidence type="ECO:0000313" key="3">
    <source>
        <dbReference type="EMBL" id="TGN92716.1"/>
    </source>
</evidence>
<feature type="transmembrane region" description="Helical" evidence="2">
    <location>
        <begin position="70"/>
        <end position="89"/>
    </location>
</feature>
<evidence type="ECO:0000256" key="2">
    <source>
        <dbReference type="SAM" id="Phobius"/>
    </source>
</evidence>
<keyword evidence="2" id="KW-0812">Transmembrane</keyword>
<organism evidence="3 4">
    <name type="scientific">Streptococcus rubneri</name>
    <dbReference type="NCBI Taxonomy" id="1234680"/>
    <lineage>
        <taxon>Bacteria</taxon>
        <taxon>Bacillati</taxon>
        <taxon>Bacillota</taxon>
        <taxon>Bacilli</taxon>
        <taxon>Lactobacillales</taxon>
        <taxon>Streptococcaceae</taxon>
        <taxon>Streptococcus</taxon>
    </lineage>
</organism>
<dbReference type="EMBL" id="SRRP01000001">
    <property type="protein sequence ID" value="TGN92716.1"/>
    <property type="molecule type" value="Genomic_DNA"/>
</dbReference>
<dbReference type="AlphaFoldDB" id="A0A4Z1DXF2"/>
<feature type="region of interest" description="Disordered" evidence="1">
    <location>
        <begin position="1"/>
        <end position="25"/>
    </location>
</feature>
<dbReference type="Proteomes" id="UP000297986">
    <property type="component" value="Unassembled WGS sequence"/>
</dbReference>
<keyword evidence="2" id="KW-1133">Transmembrane helix</keyword>
<proteinExistence type="predicted"/>
<reference evidence="3 4" key="1">
    <citation type="submission" date="2019-04" db="EMBL/GenBank/DDBJ databases">
        <title>Genome sequencing of Streptococcus rubneri DSM 26920(T).</title>
        <authorList>
            <person name="Kook J.-K."/>
            <person name="Park S.-N."/>
            <person name="Lim Y.K."/>
        </authorList>
    </citation>
    <scope>NUCLEOTIDE SEQUENCE [LARGE SCALE GENOMIC DNA]</scope>
    <source>
        <strain evidence="3 4">DSM 26920</strain>
    </source>
</reference>
<name>A0A4Z1DXF2_9STRE</name>
<accession>A0A4Z1DXF2</accession>
<dbReference type="OrthoDB" id="2237764at2"/>
<keyword evidence="4" id="KW-1185">Reference proteome</keyword>
<comment type="caution">
    <text evidence="3">The sequence shown here is derived from an EMBL/GenBank/DDBJ whole genome shotgun (WGS) entry which is preliminary data.</text>
</comment>